<evidence type="ECO:0000256" key="2">
    <source>
        <dbReference type="ARBA" id="ARBA00023043"/>
    </source>
</evidence>
<organism evidence="5 6">
    <name type="scientific">Colletotrichum karsti</name>
    <dbReference type="NCBI Taxonomy" id="1095194"/>
    <lineage>
        <taxon>Eukaryota</taxon>
        <taxon>Fungi</taxon>
        <taxon>Dikarya</taxon>
        <taxon>Ascomycota</taxon>
        <taxon>Pezizomycotina</taxon>
        <taxon>Sordariomycetes</taxon>
        <taxon>Hypocreomycetidae</taxon>
        <taxon>Glomerellales</taxon>
        <taxon>Glomerellaceae</taxon>
        <taxon>Colletotrichum</taxon>
        <taxon>Colletotrichum boninense species complex</taxon>
    </lineage>
</organism>
<dbReference type="PANTHER" id="PTHR24198:SF194">
    <property type="entry name" value="INVERSIN-A"/>
    <property type="match status" value="1"/>
</dbReference>
<dbReference type="SUPFAM" id="SSF48403">
    <property type="entry name" value="Ankyrin repeat"/>
    <property type="match status" value="1"/>
</dbReference>
<dbReference type="EMBL" id="JAATWM020000066">
    <property type="protein sequence ID" value="KAF9869640.1"/>
    <property type="molecule type" value="Genomic_DNA"/>
</dbReference>
<dbReference type="Pfam" id="PF12796">
    <property type="entry name" value="Ank_2"/>
    <property type="match status" value="1"/>
</dbReference>
<dbReference type="OrthoDB" id="539213at2759"/>
<gene>
    <name evidence="5" type="ORF">CkaCkLH20_12827</name>
</gene>
<evidence type="ECO:0000313" key="5">
    <source>
        <dbReference type="EMBL" id="KAF9869640.1"/>
    </source>
</evidence>
<proteinExistence type="predicted"/>
<evidence type="ECO:0000313" key="6">
    <source>
        <dbReference type="Proteomes" id="UP000781932"/>
    </source>
</evidence>
<protein>
    <submittedName>
        <fullName evidence="5">Uncharacterized protein</fullName>
    </submittedName>
</protein>
<dbReference type="PROSITE" id="PS50088">
    <property type="entry name" value="ANK_REPEAT"/>
    <property type="match status" value="1"/>
</dbReference>
<reference evidence="5" key="2">
    <citation type="submission" date="2020-11" db="EMBL/GenBank/DDBJ databases">
        <title>Whole genome sequencing of Colletotrichum sp.</title>
        <authorList>
            <person name="Li H."/>
        </authorList>
    </citation>
    <scope>NUCLEOTIDE SEQUENCE</scope>
    <source>
        <strain evidence="5">CkLH20</strain>
    </source>
</reference>
<dbReference type="InterPro" id="IPR002110">
    <property type="entry name" value="Ankyrin_rpt"/>
</dbReference>
<dbReference type="AlphaFoldDB" id="A0A9P6LEK6"/>
<reference evidence="5" key="1">
    <citation type="submission" date="2020-03" db="EMBL/GenBank/DDBJ databases">
        <authorList>
            <person name="He L."/>
        </authorList>
    </citation>
    <scope>NUCLEOTIDE SEQUENCE</scope>
    <source>
        <strain evidence="5">CkLH20</strain>
    </source>
</reference>
<evidence type="ECO:0000256" key="1">
    <source>
        <dbReference type="ARBA" id="ARBA00022737"/>
    </source>
</evidence>
<feature type="region of interest" description="Disordered" evidence="4">
    <location>
        <begin position="1"/>
        <end position="28"/>
    </location>
</feature>
<dbReference type="GeneID" id="62168613"/>
<accession>A0A9P6LEK6</accession>
<feature type="compositionally biased region" description="Basic and acidic residues" evidence="4">
    <location>
        <begin position="1"/>
        <end position="10"/>
    </location>
</feature>
<dbReference type="Proteomes" id="UP000781932">
    <property type="component" value="Unassembled WGS sequence"/>
</dbReference>
<dbReference type="RefSeq" id="XP_038739101.1">
    <property type="nucleotide sequence ID" value="XM_038895539.1"/>
</dbReference>
<keyword evidence="2 3" id="KW-0040">ANK repeat</keyword>
<dbReference type="Gene3D" id="1.25.40.20">
    <property type="entry name" value="Ankyrin repeat-containing domain"/>
    <property type="match status" value="1"/>
</dbReference>
<dbReference type="InterPro" id="IPR036770">
    <property type="entry name" value="Ankyrin_rpt-contain_sf"/>
</dbReference>
<sequence>MMTLRSEKPSPSDPADGSGERRAMRAAPPQLPPEIIDAIIDHIDNHIDLLSMACLCRQYSEYALKIYYQRHFQSQGLSWISRLLWPGTHYDDPLKDRPTPEDSATALGMLRRGTPFCDPNEIWYHQPPGTPDISYLYFRWKGGIGTGYCFGRYPMLHFAAYSGLDDIVEHLVESGADVNATPTQHTSDEDVVLSHLTPLFMAAYGGSVESARILLGHGARIEMSWVAALQSGKPEMVQLMIDSKPDLVRDPITIYRKTMNPFSAALDFSEDDPVPVIATLVANGADTAYVNAYNRNVSYALVWYQID</sequence>
<feature type="repeat" description="ANK" evidence="3">
    <location>
        <begin position="156"/>
        <end position="183"/>
    </location>
</feature>
<evidence type="ECO:0000256" key="3">
    <source>
        <dbReference type="PROSITE-ProRule" id="PRU00023"/>
    </source>
</evidence>
<evidence type="ECO:0000256" key="4">
    <source>
        <dbReference type="SAM" id="MobiDB-lite"/>
    </source>
</evidence>
<comment type="caution">
    <text evidence="5">The sequence shown here is derived from an EMBL/GenBank/DDBJ whole genome shotgun (WGS) entry which is preliminary data.</text>
</comment>
<keyword evidence="6" id="KW-1185">Reference proteome</keyword>
<dbReference type="SMART" id="SM00248">
    <property type="entry name" value="ANK"/>
    <property type="match status" value="2"/>
</dbReference>
<dbReference type="PANTHER" id="PTHR24198">
    <property type="entry name" value="ANKYRIN REPEAT AND PROTEIN KINASE DOMAIN-CONTAINING PROTEIN"/>
    <property type="match status" value="1"/>
</dbReference>
<dbReference type="PROSITE" id="PS50297">
    <property type="entry name" value="ANK_REP_REGION"/>
    <property type="match status" value="1"/>
</dbReference>
<keyword evidence="1" id="KW-0677">Repeat</keyword>
<name>A0A9P6LEK6_9PEZI</name>